<dbReference type="OrthoDB" id="1822075at2"/>
<protein>
    <submittedName>
        <fullName evidence="1">Uncharacterized protein</fullName>
    </submittedName>
</protein>
<dbReference type="RefSeq" id="WP_080065696.1">
    <property type="nucleotide sequence ID" value="NZ_MZGX01000024.1"/>
</dbReference>
<dbReference type="EMBL" id="MZGX01000024">
    <property type="protein sequence ID" value="OPX42773.1"/>
    <property type="molecule type" value="Genomic_DNA"/>
</dbReference>
<evidence type="ECO:0000313" key="2">
    <source>
        <dbReference type="Proteomes" id="UP000191554"/>
    </source>
</evidence>
<organism evidence="1 2">
    <name type="scientific">Ruminiclostridium hungatei</name>
    <name type="common">Clostridium hungatei</name>
    <dbReference type="NCBI Taxonomy" id="48256"/>
    <lineage>
        <taxon>Bacteria</taxon>
        <taxon>Bacillati</taxon>
        <taxon>Bacillota</taxon>
        <taxon>Clostridia</taxon>
        <taxon>Eubacteriales</taxon>
        <taxon>Oscillospiraceae</taxon>
        <taxon>Ruminiclostridium</taxon>
    </lineage>
</organism>
<evidence type="ECO:0000313" key="1">
    <source>
        <dbReference type="EMBL" id="OPX42773.1"/>
    </source>
</evidence>
<comment type="caution">
    <text evidence="1">The sequence shown here is derived from an EMBL/GenBank/DDBJ whole genome shotgun (WGS) entry which is preliminary data.</text>
</comment>
<dbReference type="STRING" id="48256.CLHUN_32570"/>
<gene>
    <name evidence="1" type="ORF">CLHUN_32570</name>
</gene>
<sequence>MLVFEISAIIKINEDGITYLDNNGNEQFIDFHECRRNWAEHVNTSGQYITWDGEPIKNIAEADTTCVGKRDWFSAKPYYEFFTKPIVRFEIIPKRKLWEIFNRRWVHRYYPQFHAVQTKIDELGWTTFDMG</sequence>
<keyword evidence="2" id="KW-1185">Reference proteome</keyword>
<reference evidence="1 2" key="1">
    <citation type="submission" date="2017-03" db="EMBL/GenBank/DDBJ databases">
        <title>Genome sequence of Clostridium hungatei DSM 14427.</title>
        <authorList>
            <person name="Poehlein A."/>
            <person name="Daniel R."/>
        </authorList>
    </citation>
    <scope>NUCLEOTIDE SEQUENCE [LARGE SCALE GENOMIC DNA]</scope>
    <source>
        <strain evidence="1 2">DSM 14427</strain>
    </source>
</reference>
<name>A0A1V4SGB4_RUMHU</name>
<accession>A0A1V4SGB4</accession>
<dbReference type="AlphaFoldDB" id="A0A1V4SGB4"/>
<proteinExistence type="predicted"/>
<dbReference type="Proteomes" id="UP000191554">
    <property type="component" value="Unassembled WGS sequence"/>
</dbReference>